<evidence type="ECO:0000313" key="1">
    <source>
        <dbReference type="EMBL" id="CAI3971284.1"/>
    </source>
</evidence>
<gene>
    <name evidence="1" type="ORF">ORM20_00235</name>
</gene>
<dbReference type="Pfam" id="PF08010">
    <property type="entry name" value="Phage_30_3"/>
    <property type="match status" value="1"/>
</dbReference>
<sequence>MEEELLVRYSETGIGHTLSNLTRHRFEFRGHLCFSTEGVLHAVKVNDIEFQKRWIKTDGVTAQRIPARYKPDAWKKTQTLWWMGEPMGRTSNEYREFVKELYFEVSRYSIEYREALIASKGKKLIHPLGPENPKLTVLTRNEFTSALEWCRDKWIV</sequence>
<name>A0A9N6WSA0_9VIRU</name>
<dbReference type="EMBL" id="OX359470">
    <property type="protein sequence ID" value="CAI3971284.1"/>
    <property type="molecule type" value="Genomic_DNA"/>
</dbReference>
<proteinExistence type="predicted"/>
<dbReference type="InterPro" id="IPR037238">
    <property type="entry name" value="YbiA-like_sf"/>
</dbReference>
<protein>
    <submittedName>
        <fullName evidence="1">Uncharacterized protein</fullName>
    </submittedName>
</protein>
<reference evidence="1" key="1">
    <citation type="submission" date="2022-10" db="EMBL/GenBank/DDBJ databases">
        <authorList>
            <person name="Meaden S."/>
        </authorList>
    </citation>
    <scope>NUCLEOTIDE SEQUENCE</scope>
</reference>
<organism evidence="1">
    <name type="scientific">Ochrobactrum phage ORM_20</name>
    <dbReference type="NCBI Taxonomy" id="2985243"/>
    <lineage>
        <taxon>Viruses</taxon>
    </lineage>
</organism>
<dbReference type="InterPro" id="IPR012596">
    <property type="entry name" value="Phage_T4_Y12G"/>
</dbReference>
<accession>A0A9N6WSA0</accession>
<dbReference type="SUPFAM" id="SSF143990">
    <property type="entry name" value="YbiA-like"/>
    <property type="match status" value="1"/>
</dbReference>